<keyword evidence="1" id="KW-0472">Membrane</keyword>
<name>A0A366IQK7_9MICO</name>
<evidence type="ECO:0000256" key="1">
    <source>
        <dbReference type="SAM" id="Phobius"/>
    </source>
</evidence>
<comment type="caution">
    <text evidence="2">The sequence shown here is derived from an EMBL/GenBank/DDBJ whole genome shotgun (WGS) entry which is preliminary data.</text>
</comment>
<dbReference type="RefSeq" id="WP_113902860.1">
    <property type="nucleotide sequence ID" value="NZ_QNSB01000001.1"/>
</dbReference>
<sequence>MSTADTLSYPDPSTERRGSRRRKLIVSAVIVVLTLVVGAIAADRIVDTVTERRIAEGLEPYGQADVSVEGFPVLTQLTAGRLDAVHVHAARAHYEGVEFADVDARLYDVPVDTSRPIGTLKADALIPLSTIESLAAEHASLPQGTSFTVVDGRLHLESSLLGQPLLVGIDPQPQAREVTVTATTIRLGTTEIDLDALPGFLTSAISDITIDLGFLPAGLELTDIAVEDDGLRINLHGSGVSLG</sequence>
<accession>A0A366IQK7</accession>
<keyword evidence="1" id="KW-0812">Transmembrane</keyword>
<proteinExistence type="predicted"/>
<keyword evidence="1" id="KW-1133">Transmembrane helix</keyword>
<feature type="transmembrane region" description="Helical" evidence="1">
    <location>
        <begin position="24"/>
        <end position="42"/>
    </location>
</feature>
<dbReference type="EMBL" id="QNSB01000001">
    <property type="protein sequence ID" value="RBP74566.1"/>
    <property type="molecule type" value="Genomic_DNA"/>
</dbReference>
<evidence type="ECO:0000313" key="3">
    <source>
        <dbReference type="Proteomes" id="UP000253509"/>
    </source>
</evidence>
<keyword evidence="3" id="KW-1185">Reference proteome</keyword>
<reference evidence="2 3" key="1">
    <citation type="submission" date="2018-06" db="EMBL/GenBank/DDBJ databases">
        <title>Freshwater and sediment microbial communities from various areas in North America, analyzing microbe dynamics in response to fracking.</title>
        <authorList>
            <person name="Lamendella R."/>
        </authorList>
    </citation>
    <scope>NUCLEOTIDE SEQUENCE [LARGE SCALE GENOMIC DNA]</scope>
    <source>
        <strain evidence="2 3">3b_TX</strain>
    </source>
</reference>
<organism evidence="2 3">
    <name type="scientific">Brevibacterium celere</name>
    <dbReference type="NCBI Taxonomy" id="225845"/>
    <lineage>
        <taxon>Bacteria</taxon>
        <taxon>Bacillati</taxon>
        <taxon>Actinomycetota</taxon>
        <taxon>Actinomycetes</taxon>
        <taxon>Micrococcales</taxon>
        <taxon>Brevibacteriaceae</taxon>
        <taxon>Brevibacterium</taxon>
    </lineage>
</organism>
<dbReference type="Pfam" id="PF11209">
    <property type="entry name" value="LmeA"/>
    <property type="match status" value="1"/>
</dbReference>
<dbReference type="AlphaFoldDB" id="A0A366IQK7"/>
<dbReference type="InterPro" id="IPR021373">
    <property type="entry name" value="DUF2993"/>
</dbReference>
<protein>
    <submittedName>
        <fullName evidence="2">DUF2993 family protein</fullName>
    </submittedName>
</protein>
<dbReference type="Proteomes" id="UP000253509">
    <property type="component" value="Unassembled WGS sequence"/>
</dbReference>
<gene>
    <name evidence="2" type="ORF">DFO65_101288</name>
</gene>
<evidence type="ECO:0000313" key="2">
    <source>
        <dbReference type="EMBL" id="RBP74566.1"/>
    </source>
</evidence>